<dbReference type="EMBL" id="OZ024668">
    <property type="protein sequence ID" value="CAK9890800.1"/>
    <property type="molecule type" value="Genomic_DNA"/>
</dbReference>
<gene>
    <name evidence="3" type="ORF">PS652_01868</name>
    <name evidence="2" type="ORF">PS652_03650</name>
</gene>
<evidence type="ECO:0000313" key="2">
    <source>
        <dbReference type="EMBL" id="CAK9890800.1"/>
    </source>
</evidence>
<dbReference type="AlphaFoldDB" id="A0A5E6S9D1"/>
<name>A0A5E6S9D1_PSEFL</name>
<organism evidence="3">
    <name type="scientific">Pseudomonas fluorescens</name>
    <dbReference type="NCBI Taxonomy" id="294"/>
    <lineage>
        <taxon>Bacteria</taxon>
        <taxon>Pseudomonadati</taxon>
        <taxon>Pseudomonadota</taxon>
        <taxon>Gammaproteobacteria</taxon>
        <taxon>Pseudomonadales</taxon>
        <taxon>Pseudomonadaceae</taxon>
        <taxon>Pseudomonas</taxon>
    </lineage>
</organism>
<feature type="signal peptide" evidence="1">
    <location>
        <begin position="1"/>
        <end position="22"/>
    </location>
</feature>
<evidence type="ECO:0000313" key="4">
    <source>
        <dbReference type="Proteomes" id="UP000326595"/>
    </source>
</evidence>
<sequence precursor="true">MRLRLTAIAGTLLALSISGAQALETRIGEIGMATTTRTE</sequence>
<feature type="chain" id="PRO_5022856218" evidence="1">
    <location>
        <begin position="23"/>
        <end position="39"/>
    </location>
</feature>
<dbReference type="EMBL" id="CABVHG010000009">
    <property type="protein sequence ID" value="VVM72878.1"/>
    <property type="molecule type" value="Genomic_DNA"/>
</dbReference>
<evidence type="ECO:0000256" key="1">
    <source>
        <dbReference type="SAM" id="SignalP"/>
    </source>
</evidence>
<proteinExistence type="predicted"/>
<protein>
    <submittedName>
        <fullName evidence="3">Uncharacterized protein</fullName>
    </submittedName>
</protein>
<accession>A0A5E6S9D1</accession>
<keyword evidence="1" id="KW-0732">Signal</keyword>
<dbReference type="Proteomes" id="UP000326595">
    <property type="component" value="Chromosome"/>
</dbReference>
<evidence type="ECO:0000313" key="3">
    <source>
        <dbReference type="EMBL" id="VVM72878.1"/>
    </source>
</evidence>
<reference evidence="3" key="1">
    <citation type="submission" date="2019-09" db="EMBL/GenBank/DDBJ databases">
        <authorList>
            <person name="Chandra G."/>
            <person name="Truman W A."/>
        </authorList>
    </citation>
    <scope>NUCLEOTIDE SEQUENCE [LARGE SCALE GENOMIC DNA]</scope>
    <source>
        <strain evidence="3">PS652</strain>
    </source>
</reference>
<reference evidence="2 4" key="2">
    <citation type="submission" date="2024-03" db="EMBL/GenBank/DDBJ databases">
        <authorList>
            <person name="Alaster D. Moffat"/>
            <person name="Govind Chandra"/>
            <person name="Andrew W. Truman"/>
        </authorList>
    </citation>
    <scope>NUCLEOTIDE SEQUENCE [LARGE SCALE GENOMIC DNA]</scope>
    <source>
        <strain evidence="2">PS652</strain>
    </source>
</reference>